<evidence type="ECO:0000256" key="1">
    <source>
        <dbReference type="ARBA" id="ARBA00022490"/>
    </source>
</evidence>
<dbReference type="InterPro" id="IPR023231">
    <property type="entry name" value="GSKIP_dom_sf"/>
</dbReference>
<proteinExistence type="predicted"/>
<dbReference type="GO" id="GO:0003729">
    <property type="term" value="F:mRNA binding"/>
    <property type="evidence" value="ECO:0007669"/>
    <property type="project" value="TreeGrafter"/>
</dbReference>
<dbReference type="AlphaFoldDB" id="G8C185"/>
<evidence type="ECO:0000313" key="4">
    <source>
        <dbReference type="EMBL" id="CCE65913.1"/>
    </source>
</evidence>
<dbReference type="InterPro" id="IPR033646">
    <property type="entry name" value="CLU-central"/>
</dbReference>
<dbReference type="Pfam" id="PF12807">
    <property type="entry name" value="eIF3_p135"/>
    <property type="match status" value="1"/>
</dbReference>
<dbReference type="Pfam" id="PF13236">
    <property type="entry name" value="CLU"/>
    <property type="match status" value="1"/>
</dbReference>
<dbReference type="InterPro" id="IPR011990">
    <property type="entry name" value="TPR-like_helical_dom_sf"/>
</dbReference>
<dbReference type="EMBL" id="HE612869">
    <property type="protein sequence ID" value="CCE65913.1"/>
    <property type="molecule type" value="Genomic_DNA"/>
</dbReference>
<feature type="domain" description="Clu" evidence="3">
    <location>
        <begin position="326"/>
        <end position="582"/>
    </location>
</feature>
<dbReference type="GO" id="GO:0048312">
    <property type="term" value="P:intracellular distribution of mitochondria"/>
    <property type="evidence" value="ECO:0007669"/>
    <property type="project" value="TreeGrafter"/>
</dbReference>
<gene>
    <name evidence="4" type="primary">TPHA0N01320</name>
    <name evidence="4" type="ordered locus">TPHA_0N01320</name>
</gene>
<dbReference type="OrthoDB" id="1414216at2759"/>
<dbReference type="SUPFAM" id="SSF48452">
    <property type="entry name" value="TPR-like"/>
    <property type="match status" value="1"/>
</dbReference>
<organism evidence="4 5">
    <name type="scientific">Tetrapisispora phaffii (strain ATCC 24235 / CBS 4417 / NBRC 1672 / NRRL Y-8282 / UCD 70-5)</name>
    <name type="common">Yeast</name>
    <name type="synonym">Fabospora phaffii</name>
    <dbReference type="NCBI Taxonomy" id="1071381"/>
    <lineage>
        <taxon>Eukaryota</taxon>
        <taxon>Fungi</taxon>
        <taxon>Dikarya</taxon>
        <taxon>Ascomycota</taxon>
        <taxon>Saccharomycotina</taxon>
        <taxon>Saccharomycetes</taxon>
        <taxon>Saccharomycetales</taxon>
        <taxon>Saccharomycetaceae</taxon>
        <taxon>Tetrapisispora</taxon>
    </lineage>
</organism>
<dbReference type="Proteomes" id="UP000005666">
    <property type="component" value="Chromosome 14"/>
</dbReference>
<reference evidence="4 5" key="1">
    <citation type="journal article" date="2011" name="Proc. Natl. Acad. Sci. U.S.A.">
        <title>Evolutionary erosion of yeast sex chromosomes by mating-type switching accidents.</title>
        <authorList>
            <person name="Gordon J.L."/>
            <person name="Armisen D."/>
            <person name="Proux-Wera E."/>
            <person name="Oheigeartaigh S.S."/>
            <person name="Byrne K.P."/>
            <person name="Wolfe K.H."/>
        </authorList>
    </citation>
    <scope>NUCLEOTIDE SEQUENCE [LARGE SCALE GENOMIC DNA]</scope>
    <source>
        <strain evidence="5">ATCC 24235 / CBS 4417 / NBRC 1672 / NRRL Y-8282 / UCD 70-5</strain>
    </source>
</reference>
<dbReference type="GO" id="GO:0005737">
    <property type="term" value="C:cytoplasm"/>
    <property type="evidence" value="ECO:0007669"/>
    <property type="project" value="TreeGrafter"/>
</dbReference>
<dbReference type="GeneID" id="11532040"/>
<protein>
    <recommendedName>
        <fullName evidence="3">Clu domain-containing protein</fullName>
    </recommendedName>
</protein>
<dbReference type="Pfam" id="PF13374">
    <property type="entry name" value="TPR_10"/>
    <property type="match status" value="1"/>
</dbReference>
<dbReference type="PANTHER" id="PTHR12601">
    <property type="entry name" value="EUKARYOTIC TRANSLATION INITIATION FACTOR 3 SUBUNIT EIF-3"/>
    <property type="match status" value="1"/>
</dbReference>
<dbReference type="OMA" id="HPVWDKD"/>
<evidence type="ECO:0000256" key="2">
    <source>
        <dbReference type="SAM" id="MobiDB-lite"/>
    </source>
</evidence>
<dbReference type="PROSITE" id="PS51823">
    <property type="entry name" value="CLU"/>
    <property type="match status" value="1"/>
</dbReference>
<sequence length="1258" mass="142530">MSAVNDSAVKVIVKVPVSHHKKANKKKNPHFDELTFQFSKDTNIQTVLDVLGYAPTTKYFTNYVLKSGSTVLNNSESIRDLVANNSNLNLSIEIKPYNTREALKHVLTLRDFIGFASETEDGISQYSISTGSKFSSIPFNEVPEKKEDVEEVIREGEQERKNVMYVSDEEKKNFEKVVNEIFEVTKNSTLAKSYSSENSLVTPCVNSLNLSAYNPVPAFYKSKGHLLYLQIVTIEGESMHITATPSGFYVNKSNSSKFDPSIKLGDNENAKSHVYYNLFDLLASNSKLFINHVESLEKKLEKHQSIEYIRPLTTFLNKPWLIPNIPTNSPDFSRLQMDSINYESERNFNDEFQAVQELPTSTIQDTIQAEKLLSRISHEFTVAATKGAMSIFNDDMIPLNPDEVTYPIYLKDNIFYSFINEESGPFGDKGGYDAAIAISNQDLNILRLLKNLRLKDVSFVLTTIVDFGGKRLLAQAPVPGVLSNMGTEFSKDPTTNEEIVKEKKSEVVVKYGFDEESGKVIGNETFDKIVRTEISNILHLKSHKINDAEISLSSQSKGIVGSDKRNYILDLANTNPVDVNFIKEHYDNVEESKRYPHRQALLRAELVDNWWNNKVEKEKVDLKKAYEENMFSYNPDAYQMEGVEDPTVLEMSEYLSKEVIPNVVNEYCNGNTSIPYNGEHLTDTLHKNGINVRYLGKIAELSKSILKKQKSEHAKRLEEIAISNEDYENWEAEYLKKIEKIIMERQEKINKYVSEGKEVPKELTETPQLNEDEIRKPTNETPSVINTDELIPLIKIAELEIFSRSAKHVIRKYSRELPIVVVPIFISYVLNLLFGNEYNENTQPEDLFDVYPVSSYKFSTITRSTLLKEISEQAFLRFRYELDLNFIENFNDTPYVVIRAIAVKVGIQLLNKEYFFNKDQYEEFKLSQDKKIRNKLVAPLNTFSTSDFALIPIVKGLDYSSVLSNERWSEGSLLLKEDQNAALTLLAQSIAIVEDVNSVLHPQVAEKYLTLSTIYSKLGLTPEAVVFCRKACSIYERVCGIDSFEMLRALSNLALLEFANECPYNAALVFKRIIETTESVGLTEAIHHPIAIDAFSQLEQMALGIENTKLTIEICKVLRTLMVSLEGNETLAYATLESRLSNLYASISDFQNALEHISKAPRIFSKELGTNHQITAQSRQWVGGLTNLLNEVRNKKKLSAEQAAVNGTPKKSSKSGKKDQGQNPELANKSVDELLDFIEGETSTKKSKGKSKKTAGKK</sequence>
<feature type="compositionally biased region" description="Basic residues" evidence="2">
    <location>
        <begin position="1245"/>
        <end position="1258"/>
    </location>
</feature>
<dbReference type="Gene3D" id="3.30.2280.10">
    <property type="entry name" value="Hypothetical protein (hspc210)"/>
    <property type="match status" value="1"/>
</dbReference>
<dbReference type="RefSeq" id="XP_003688347.1">
    <property type="nucleotide sequence ID" value="XM_003688299.1"/>
</dbReference>
<keyword evidence="5" id="KW-1185">Reference proteome</keyword>
<feature type="region of interest" description="Disordered" evidence="2">
    <location>
        <begin position="1199"/>
        <end position="1258"/>
    </location>
</feature>
<dbReference type="CDD" id="cd15466">
    <property type="entry name" value="CLU-central"/>
    <property type="match status" value="1"/>
</dbReference>
<name>G8C185_TETPH</name>
<dbReference type="KEGG" id="tpf:TPHA_0N01320"/>
<accession>G8C185</accession>
<dbReference type="InterPro" id="IPR028275">
    <property type="entry name" value="CLU_N"/>
</dbReference>
<dbReference type="STRING" id="1071381.G8C185"/>
<dbReference type="InterPro" id="IPR027523">
    <property type="entry name" value="CLU_prot"/>
</dbReference>
<dbReference type="eggNOG" id="KOG1839">
    <property type="taxonomic scope" value="Eukaryota"/>
</dbReference>
<dbReference type="SUPFAM" id="SSF103107">
    <property type="entry name" value="Hypothetical protein c14orf129, hspc210"/>
    <property type="match status" value="1"/>
</dbReference>
<dbReference type="Gene3D" id="1.25.40.10">
    <property type="entry name" value="Tetratricopeptide repeat domain"/>
    <property type="match status" value="2"/>
</dbReference>
<dbReference type="Pfam" id="PF15044">
    <property type="entry name" value="CLU_N"/>
    <property type="match status" value="1"/>
</dbReference>
<evidence type="ECO:0000259" key="3">
    <source>
        <dbReference type="PROSITE" id="PS51823"/>
    </source>
</evidence>
<dbReference type="InterPro" id="IPR025697">
    <property type="entry name" value="CLU_dom"/>
</dbReference>
<dbReference type="HOGENOM" id="CLU_003256_2_0_1"/>
<evidence type="ECO:0000313" key="5">
    <source>
        <dbReference type="Proteomes" id="UP000005666"/>
    </source>
</evidence>
<keyword evidence="1" id="KW-0963">Cytoplasm</keyword>
<dbReference type="PANTHER" id="PTHR12601:SF6">
    <property type="entry name" value="CLUSTERED MITOCHONDRIA PROTEIN HOMOLOG"/>
    <property type="match status" value="1"/>
</dbReference>